<dbReference type="GO" id="GO:0005694">
    <property type="term" value="C:chromosome"/>
    <property type="evidence" value="ECO:0007669"/>
    <property type="project" value="TreeGrafter"/>
</dbReference>
<dbReference type="FunFam" id="3.40.50.300:FF:000296">
    <property type="entry name" value="ATP-dependent DNA helicase RecQ"/>
    <property type="match status" value="1"/>
</dbReference>
<feature type="compositionally biased region" description="Polar residues" evidence="10">
    <location>
        <begin position="272"/>
        <end position="286"/>
    </location>
</feature>
<feature type="domain" description="Helicase C-terminal" evidence="12">
    <location>
        <begin position="584"/>
        <end position="743"/>
    </location>
</feature>
<comment type="catalytic activity">
    <reaction evidence="8">
        <text>Couples ATP hydrolysis with the unwinding of duplex DNA by translocating in the 3'-5' direction.</text>
        <dbReference type="EC" id="5.6.2.4"/>
    </reaction>
</comment>
<dbReference type="GO" id="GO:0009378">
    <property type="term" value="F:four-way junction helicase activity"/>
    <property type="evidence" value="ECO:0007669"/>
    <property type="project" value="TreeGrafter"/>
</dbReference>
<dbReference type="GO" id="GO:0000724">
    <property type="term" value="P:double-strand break repair via homologous recombination"/>
    <property type="evidence" value="ECO:0007669"/>
    <property type="project" value="TreeGrafter"/>
</dbReference>
<dbReference type="InterPro" id="IPR001650">
    <property type="entry name" value="Helicase_C-like"/>
</dbReference>
<keyword evidence="4" id="KW-0347">Helicase</keyword>
<dbReference type="Gene3D" id="1.10.10.10">
    <property type="entry name" value="Winged helix-like DNA-binding domain superfamily/Winged helix DNA-binding domain"/>
    <property type="match status" value="1"/>
</dbReference>
<feature type="region of interest" description="Disordered" evidence="10">
    <location>
        <begin position="1060"/>
        <end position="1117"/>
    </location>
</feature>
<dbReference type="EC" id="5.6.2.4" evidence="9"/>
<evidence type="ECO:0000313" key="13">
    <source>
        <dbReference type="EMBL" id="CAD7697779.1"/>
    </source>
</evidence>
<dbReference type="Pfam" id="PF16124">
    <property type="entry name" value="RecQ_Zn_bind"/>
    <property type="match status" value="1"/>
</dbReference>
<evidence type="ECO:0000256" key="2">
    <source>
        <dbReference type="ARBA" id="ARBA00022741"/>
    </source>
</evidence>
<keyword evidence="5" id="KW-0067">ATP-binding</keyword>
<dbReference type="Proteomes" id="UP000708148">
    <property type="component" value="Unassembled WGS sequence"/>
</dbReference>
<dbReference type="Pfam" id="PF09382">
    <property type="entry name" value="RQC"/>
    <property type="match status" value="1"/>
</dbReference>
<protein>
    <recommendedName>
        <fullName evidence="9">DNA 3'-5' helicase</fullName>
        <ecNumber evidence="9">5.6.2.4</ecNumber>
    </recommendedName>
</protein>
<dbReference type="InterPro" id="IPR036388">
    <property type="entry name" value="WH-like_DNA-bd_sf"/>
</dbReference>
<dbReference type="SUPFAM" id="SSF46785">
    <property type="entry name" value="Winged helix' DNA-binding domain"/>
    <property type="match status" value="1"/>
</dbReference>
<keyword evidence="6" id="KW-0238">DNA-binding</keyword>
<dbReference type="InterPro" id="IPR014001">
    <property type="entry name" value="Helicase_ATP-bd"/>
</dbReference>
<dbReference type="CDD" id="cd17920">
    <property type="entry name" value="DEXHc_RecQ"/>
    <property type="match status" value="1"/>
</dbReference>
<dbReference type="GO" id="GO:0006260">
    <property type="term" value="P:DNA replication"/>
    <property type="evidence" value="ECO:0007669"/>
    <property type="project" value="InterPro"/>
</dbReference>
<dbReference type="EMBL" id="CAJHUC010000710">
    <property type="protein sequence ID" value="CAD7697779.1"/>
    <property type="molecule type" value="Genomic_DNA"/>
</dbReference>
<dbReference type="Pfam" id="PF00271">
    <property type="entry name" value="Helicase_C"/>
    <property type="match status" value="1"/>
</dbReference>
<dbReference type="GO" id="GO:0003677">
    <property type="term" value="F:DNA binding"/>
    <property type="evidence" value="ECO:0007669"/>
    <property type="project" value="UniProtKB-KW"/>
</dbReference>
<reference evidence="13" key="1">
    <citation type="submission" date="2020-12" db="EMBL/GenBank/DDBJ databases">
        <authorList>
            <person name="Iha C."/>
        </authorList>
    </citation>
    <scope>NUCLEOTIDE SEQUENCE</scope>
</reference>
<dbReference type="SMART" id="SM00956">
    <property type="entry name" value="RQC"/>
    <property type="match status" value="1"/>
</dbReference>
<sequence>MDQRRGPMGLGLAAESGPCGPSRPKFNIDAHRHVFAEKATWGYLYSLAELNRDACENRPPLQRALEGTQADSADAATQAFQILAQPPKRVPCLVGMPQSGRLPPKSNVPPATGHVPPKPVGPPVQSEQVAQPIPTGGQIEAYLDDGDDDLQDIDIDAIVSEHRRVSLCSGNSAPQSQENCRQTWPNGALPMTCTPVVAGISEAATLPQWELGAHPQQAGHWQLPQMAPSYQQAQVGPEQNMGSKPQRGSFGFPDAQHQVVGGLPLGPLAPNWQHTPNHAGSKNLLSTGPPGVGSAHAPSGAADRWDTVWESADFTDAGPSRNSYQQCPSLQDQMPLADAGAAPMDCMHEDATKDPRWRGEFPWSSLLKLHLSQTFGIRSFRPMQREIMCASLSGHDVFVLMPTGGGKSLCYQLPAVIGEGVTVVVSPLVSLIQDQVAHLEGNRVPASHLSGPYDQEHYRQTMSMARSGELKVLFITPEKIASSGALLGLLNDLRDRNMLDRFVVDEAHCVSSWGHDFRKDYIRLRCFKEMYPTVPIMALTATATARVSHDIRQQLRIPKCLVFKSSFNRPNLRYEVRKKSPKTVIDDITSLLGERFTGNDGRIQSGIIYCLSKKECEDVAGKLSRLKQRNGRKLSIRHYHAGQNHQEREETQLMWSNNEIQVIVATIAFGMGIDKPDVRFVIHYSLPKSLEGYLQESGRAGRDGRKSWCILYYNYGDSRRITFLLETGAKENNVTKEQQEHNRTALDAMRCYAEEQVQCRRVLLLNYFGEKFTKDKCRGTCDLCENNQGKSFHEKDMTEQAKSLVMVVNALRLRATRSYLIDVFRGSMAKKVLKYRDDKLQHHGAGKDLTKTEAERLLGKLLEQNVLEEQTYRQQNEFQSIGCRLLVNQCRASTVFNGMLKITLPYLSTAFSGGAGADASEPEGDFDEIEPDAEDEHFQTARAALQDLFHLMAVQKGQEKKMHLLIHPNNIAKIAAINPKNEKQFLDSEVKGLSTNKKKLYWKGIDIVLRDVEHFMKRKESGQEPRESTYKLDEATVRDFLCPWRTKNSGIKRQRTKMTAIQPPPQGTPGIQGRTSETPPNPFSGYVARNSGAATPMAGSAQPPVTYGPYIDDDYDW</sequence>
<feature type="region of interest" description="Disordered" evidence="10">
    <location>
        <begin position="105"/>
        <end position="129"/>
    </location>
</feature>
<dbReference type="Gene3D" id="3.40.50.300">
    <property type="entry name" value="P-loop containing nucleotide triphosphate hydrolases"/>
    <property type="match status" value="2"/>
</dbReference>
<dbReference type="InterPro" id="IPR011545">
    <property type="entry name" value="DEAD/DEAH_box_helicase_dom"/>
</dbReference>
<dbReference type="FunFam" id="3.40.50.300:FF:001975">
    <property type="entry name" value="ATP-dependent DNA helicase"/>
    <property type="match status" value="1"/>
</dbReference>
<evidence type="ECO:0000256" key="9">
    <source>
        <dbReference type="ARBA" id="ARBA00034808"/>
    </source>
</evidence>
<evidence type="ECO:0000259" key="12">
    <source>
        <dbReference type="PROSITE" id="PS51194"/>
    </source>
</evidence>
<dbReference type="OrthoDB" id="10261556at2759"/>
<evidence type="ECO:0000256" key="1">
    <source>
        <dbReference type="ARBA" id="ARBA00005446"/>
    </source>
</evidence>
<dbReference type="PANTHER" id="PTHR13710:SF156">
    <property type="entry name" value="ATP-DEPENDENT DNA HELICASE Q-LIKE 4B"/>
    <property type="match status" value="1"/>
</dbReference>
<dbReference type="PROSITE" id="PS51192">
    <property type="entry name" value="HELICASE_ATP_BIND_1"/>
    <property type="match status" value="1"/>
</dbReference>
<organism evidence="13 14">
    <name type="scientific">Ostreobium quekettii</name>
    <dbReference type="NCBI Taxonomy" id="121088"/>
    <lineage>
        <taxon>Eukaryota</taxon>
        <taxon>Viridiplantae</taxon>
        <taxon>Chlorophyta</taxon>
        <taxon>core chlorophytes</taxon>
        <taxon>Ulvophyceae</taxon>
        <taxon>TCBD clade</taxon>
        <taxon>Bryopsidales</taxon>
        <taxon>Ostreobineae</taxon>
        <taxon>Ostreobiaceae</taxon>
        <taxon>Ostreobium</taxon>
    </lineage>
</organism>
<dbReference type="InterPro" id="IPR018982">
    <property type="entry name" value="RQC_domain"/>
</dbReference>
<accession>A0A8S1IRD0</accession>
<keyword evidence="7" id="KW-0413">Isomerase</keyword>
<dbReference type="AlphaFoldDB" id="A0A8S1IRD0"/>
<comment type="caution">
    <text evidence="13">The sequence shown here is derived from an EMBL/GenBank/DDBJ whole genome shotgun (WGS) entry which is preliminary data.</text>
</comment>
<dbReference type="GO" id="GO:0005634">
    <property type="term" value="C:nucleus"/>
    <property type="evidence" value="ECO:0007669"/>
    <property type="project" value="TreeGrafter"/>
</dbReference>
<evidence type="ECO:0000256" key="7">
    <source>
        <dbReference type="ARBA" id="ARBA00023235"/>
    </source>
</evidence>
<dbReference type="GO" id="GO:0016787">
    <property type="term" value="F:hydrolase activity"/>
    <property type="evidence" value="ECO:0007669"/>
    <property type="project" value="UniProtKB-KW"/>
</dbReference>
<dbReference type="SUPFAM" id="SSF52540">
    <property type="entry name" value="P-loop containing nucleoside triphosphate hydrolases"/>
    <property type="match status" value="1"/>
</dbReference>
<evidence type="ECO:0000259" key="11">
    <source>
        <dbReference type="PROSITE" id="PS51192"/>
    </source>
</evidence>
<keyword evidence="14" id="KW-1185">Reference proteome</keyword>
<dbReference type="SMART" id="SM00490">
    <property type="entry name" value="HELICc"/>
    <property type="match status" value="1"/>
</dbReference>
<dbReference type="Pfam" id="PF00270">
    <property type="entry name" value="DEAD"/>
    <property type="match status" value="1"/>
</dbReference>
<keyword evidence="2" id="KW-0547">Nucleotide-binding</keyword>
<dbReference type="InterPro" id="IPR032284">
    <property type="entry name" value="RecQ_Zn-bd"/>
</dbReference>
<dbReference type="GO" id="GO:0005524">
    <property type="term" value="F:ATP binding"/>
    <property type="evidence" value="ECO:0007669"/>
    <property type="project" value="UniProtKB-KW"/>
</dbReference>
<evidence type="ECO:0000256" key="3">
    <source>
        <dbReference type="ARBA" id="ARBA00022801"/>
    </source>
</evidence>
<dbReference type="CDD" id="cd18794">
    <property type="entry name" value="SF2_C_RecQ"/>
    <property type="match status" value="1"/>
</dbReference>
<dbReference type="SMART" id="SM00487">
    <property type="entry name" value="DEXDc"/>
    <property type="match status" value="1"/>
</dbReference>
<feature type="region of interest" description="Disordered" evidence="10">
    <location>
        <begin position="230"/>
        <end position="301"/>
    </location>
</feature>
<dbReference type="InterPro" id="IPR027417">
    <property type="entry name" value="P-loop_NTPase"/>
</dbReference>
<evidence type="ECO:0000256" key="8">
    <source>
        <dbReference type="ARBA" id="ARBA00034617"/>
    </source>
</evidence>
<evidence type="ECO:0000256" key="6">
    <source>
        <dbReference type="ARBA" id="ARBA00023125"/>
    </source>
</evidence>
<comment type="similarity">
    <text evidence="1">Belongs to the helicase family. RecQ subfamily.</text>
</comment>
<dbReference type="PANTHER" id="PTHR13710">
    <property type="entry name" value="DNA HELICASE RECQ FAMILY MEMBER"/>
    <property type="match status" value="1"/>
</dbReference>
<dbReference type="GO" id="GO:0005737">
    <property type="term" value="C:cytoplasm"/>
    <property type="evidence" value="ECO:0007669"/>
    <property type="project" value="TreeGrafter"/>
</dbReference>
<feature type="domain" description="Helicase ATP-binding" evidence="11">
    <location>
        <begin position="388"/>
        <end position="561"/>
    </location>
</feature>
<evidence type="ECO:0000256" key="4">
    <source>
        <dbReference type="ARBA" id="ARBA00022806"/>
    </source>
</evidence>
<gene>
    <name evidence="13" type="ORF">OSTQU699_LOCUS3140</name>
</gene>
<dbReference type="PROSITE" id="PS51194">
    <property type="entry name" value="HELICASE_CTER"/>
    <property type="match status" value="1"/>
</dbReference>
<name>A0A8S1IRD0_9CHLO</name>
<dbReference type="NCBIfam" id="TIGR00614">
    <property type="entry name" value="recQ_fam"/>
    <property type="match status" value="1"/>
</dbReference>
<dbReference type="InterPro" id="IPR004589">
    <property type="entry name" value="DNA_helicase_ATP-dep_RecQ"/>
</dbReference>
<evidence type="ECO:0000313" key="14">
    <source>
        <dbReference type="Proteomes" id="UP000708148"/>
    </source>
</evidence>
<evidence type="ECO:0000256" key="10">
    <source>
        <dbReference type="SAM" id="MobiDB-lite"/>
    </source>
</evidence>
<evidence type="ECO:0000256" key="5">
    <source>
        <dbReference type="ARBA" id="ARBA00022840"/>
    </source>
</evidence>
<proteinExistence type="inferred from homology"/>
<keyword evidence="3" id="KW-0378">Hydrolase</keyword>
<dbReference type="GO" id="GO:0043138">
    <property type="term" value="F:3'-5' DNA helicase activity"/>
    <property type="evidence" value="ECO:0007669"/>
    <property type="project" value="UniProtKB-EC"/>
</dbReference>
<dbReference type="InterPro" id="IPR036390">
    <property type="entry name" value="WH_DNA-bd_sf"/>
</dbReference>